<feature type="non-terminal residue" evidence="2">
    <location>
        <position position="1"/>
    </location>
</feature>
<dbReference type="AlphaFoldDB" id="A0AAV2SVM5"/>
<protein>
    <recommendedName>
        <fullName evidence="1">MBD domain-containing protein</fullName>
    </recommendedName>
</protein>
<comment type="caution">
    <text evidence="2">The sequence shown here is derived from an EMBL/GenBank/DDBJ whole genome shotgun (WGS) entry which is preliminary data.</text>
</comment>
<organism evidence="2 3">
    <name type="scientific">Meganyctiphanes norvegica</name>
    <name type="common">Northern krill</name>
    <name type="synonym">Thysanopoda norvegica</name>
    <dbReference type="NCBI Taxonomy" id="48144"/>
    <lineage>
        <taxon>Eukaryota</taxon>
        <taxon>Metazoa</taxon>
        <taxon>Ecdysozoa</taxon>
        <taxon>Arthropoda</taxon>
        <taxon>Crustacea</taxon>
        <taxon>Multicrustacea</taxon>
        <taxon>Malacostraca</taxon>
        <taxon>Eumalacostraca</taxon>
        <taxon>Eucarida</taxon>
        <taxon>Euphausiacea</taxon>
        <taxon>Euphausiidae</taxon>
        <taxon>Meganyctiphanes</taxon>
    </lineage>
</organism>
<name>A0AAV2SVM5_MEGNR</name>
<feature type="domain" description="MBD" evidence="1">
    <location>
        <begin position="211"/>
        <end position="287"/>
    </location>
</feature>
<dbReference type="InterPro" id="IPR016177">
    <property type="entry name" value="DNA-bd_dom_sf"/>
</dbReference>
<proteinExistence type="predicted"/>
<dbReference type="PROSITE" id="PS50982">
    <property type="entry name" value="MBD"/>
    <property type="match status" value="2"/>
</dbReference>
<dbReference type="Pfam" id="PF01429">
    <property type="entry name" value="MBD"/>
    <property type="match status" value="1"/>
</dbReference>
<sequence length="381" mass="43439">EIVIIQHSAIHQCHNNANEDVLTISPNVTGIEDDSKESAKVSCEKEMLSHNRLEETPGIKDLGIYTFNVKREPSSFEDIPTTEMHHKGDFGNKNIKLEGIDIDVKQEISPYRSHQLNKHGNIYQDQDLGSMPSKTRIIDGKETIQSVYNNVNVYTEDGILSGKTIVDDTGSLSCQSKPPHNDLSITIDSNGLPPKIYKRAFARHTSPASIEVEVDNTGFYIPSGWKRKMFLRTTLYYGKIRYDCFYYTESGKMLRSKNEAYEYAKYAGKKHFAGVDISKLNFSITKTPIKPNQPTLQLHLDNTEVYIPEGWQRKIYMSTKSNGHTLNQINYLNAEGKRFGCKDDVYLYLSHSDIIKEKQIDVEKMDFSRSGTKSRLSFIKI</sequence>
<feature type="domain" description="MBD" evidence="1">
    <location>
        <begin position="297"/>
        <end position="372"/>
    </location>
</feature>
<evidence type="ECO:0000313" key="3">
    <source>
        <dbReference type="Proteomes" id="UP001497623"/>
    </source>
</evidence>
<dbReference type="GO" id="GO:0003677">
    <property type="term" value="F:DNA binding"/>
    <property type="evidence" value="ECO:0007669"/>
    <property type="project" value="InterPro"/>
</dbReference>
<evidence type="ECO:0000313" key="2">
    <source>
        <dbReference type="EMBL" id="CAL4247631.1"/>
    </source>
</evidence>
<accession>A0AAV2SVM5</accession>
<dbReference type="InterPro" id="IPR001739">
    <property type="entry name" value="Methyl_CpG_DNA-bd"/>
</dbReference>
<gene>
    <name evidence="2" type="ORF">MNOR_LOCUS41307</name>
</gene>
<dbReference type="Gene3D" id="3.30.890.10">
    <property type="entry name" value="Methyl-cpg-binding Protein 2, Chain A"/>
    <property type="match status" value="2"/>
</dbReference>
<dbReference type="Proteomes" id="UP001497623">
    <property type="component" value="Unassembled WGS sequence"/>
</dbReference>
<dbReference type="SUPFAM" id="SSF54171">
    <property type="entry name" value="DNA-binding domain"/>
    <property type="match status" value="2"/>
</dbReference>
<evidence type="ECO:0000259" key="1">
    <source>
        <dbReference type="PROSITE" id="PS50982"/>
    </source>
</evidence>
<dbReference type="EMBL" id="CAXKWB010148082">
    <property type="protein sequence ID" value="CAL4247631.1"/>
    <property type="molecule type" value="Genomic_DNA"/>
</dbReference>
<reference evidence="2 3" key="1">
    <citation type="submission" date="2024-05" db="EMBL/GenBank/DDBJ databases">
        <authorList>
            <person name="Wallberg A."/>
        </authorList>
    </citation>
    <scope>NUCLEOTIDE SEQUENCE [LARGE SCALE GENOMIC DNA]</scope>
</reference>
<keyword evidence="3" id="KW-1185">Reference proteome</keyword>